<dbReference type="PANTHER" id="PTHR12526:SF630">
    <property type="entry name" value="GLYCOSYLTRANSFERASE"/>
    <property type="match status" value="1"/>
</dbReference>
<evidence type="ECO:0000259" key="1">
    <source>
        <dbReference type="Pfam" id="PF13439"/>
    </source>
</evidence>
<dbReference type="RefSeq" id="WP_272859884.1">
    <property type="nucleotide sequence ID" value="NZ_CP067134.1"/>
</dbReference>
<dbReference type="EMBL" id="CP067134">
    <property type="protein sequence ID" value="WCR11767.1"/>
    <property type="molecule type" value="Genomic_DNA"/>
</dbReference>
<dbReference type="InterPro" id="IPR028098">
    <property type="entry name" value="Glyco_trans_4-like_N"/>
</dbReference>
<gene>
    <name evidence="2" type="ORF">JHW45_05190</name>
</gene>
<reference evidence="2 3" key="1">
    <citation type="submission" date="2021-01" db="EMBL/GenBank/DDBJ databases">
        <title>Biogeographic distribution of Paracoccus.</title>
        <authorList>
            <person name="Hollensteiner J."/>
            <person name="Leineberger J."/>
            <person name="Brinkhoff T."/>
            <person name="Daniel R."/>
        </authorList>
    </citation>
    <scope>NUCLEOTIDE SEQUENCE [LARGE SCALE GENOMIC DNA]</scope>
    <source>
        <strain evidence="2 3">LMG25392</strain>
    </source>
</reference>
<dbReference type="Proteomes" id="UP001218412">
    <property type="component" value="Chromosome"/>
</dbReference>
<dbReference type="SUPFAM" id="SSF53756">
    <property type="entry name" value="UDP-Glycosyltransferase/glycogen phosphorylase"/>
    <property type="match status" value="1"/>
</dbReference>
<dbReference type="PANTHER" id="PTHR12526">
    <property type="entry name" value="GLYCOSYLTRANSFERASE"/>
    <property type="match status" value="1"/>
</dbReference>
<dbReference type="Pfam" id="PF13692">
    <property type="entry name" value="Glyco_trans_1_4"/>
    <property type="match status" value="1"/>
</dbReference>
<sequence>MLQHASDRPLVPATAQRLEGEVNEIRAIYDRLYPQHALTLVLLQGDDPIWGAPEVFEGPVSLGPQHVPGRFLGIVRRPGPRPDAAEVTVVLSVPRPPTEGEIRHAEAPWQPVRPLAPIFRMQPILYEDIRYRFEMRRKAKAPARHAHRPLPFGKGVAILSPDLPQPPADRPRPAILIGVHWLEVGGAENLAFDCAAWAVEAGLRVFVVASTPSLQRLAHRLPGGDDVQFIRLDRYLPPKLWPRFVERLVTQENIRLVHIHHCAPLYDSLPQLRVFAPQVQVIDSTHIVEYADGGYPRMSGVWSNFIDIHHVISTGLVDYFRDRFGILHNVRLGRMIERHDDPAALPRPNLTPGQKTLHVAFIGRLYYQKRPVVLALTLRALDRWARANGVELTASIVGEGPFAPAVARLLARFGLRERVTMLPGNADVPALLGRSDILLLPSNNEGLALVCYEAIRHGCIPVGTDVGAQSEIVPADLLVPLAPRRTVRETVRRVRRLWQDAAFLDRQHAAMRAAWSRIAADPTAREVLMPIYEQAARQARD</sequence>
<dbReference type="Gene3D" id="3.40.50.2000">
    <property type="entry name" value="Glycogen Phosphorylase B"/>
    <property type="match status" value="2"/>
</dbReference>
<feature type="domain" description="Glycosyltransferase subfamily 4-like N-terminal" evidence="1">
    <location>
        <begin position="184"/>
        <end position="326"/>
    </location>
</feature>
<evidence type="ECO:0000313" key="2">
    <source>
        <dbReference type="EMBL" id="WCR11767.1"/>
    </source>
</evidence>
<name>A0ABY7T0T9_9RHOB</name>
<proteinExistence type="predicted"/>
<keyword evidence="3" id="KW-1185">Reference proteome</keyword>
<dbReference type="Pfam" id="PF13439">
    <property type="entry name" value="Glyco_transf_4"/>
    <property type="match status" value="1"/>
</dbReference>
<protein>
    <submittedName>
        <fullName evidence="2">Glycosyltransferase</fullName>
    </submittedName>
</protein>
<organism evidence="2 3">
    <name type="scientific">Paracoccus stylophorae</name>
    <dbReference type="NCBI Taxonomy" id="659350"/>
    <lineage>
        <taxon>Bacteria</taxon>
        <taxon>Pseudomonadati</taxon>
        <taxon>Pseudomonadota</taxon>
        <taxon>Alphaproteobacteria</taxon>
        <taxon>Rhodobacterales</taxon>
        <taxon>Paracoccaceae</taxon>
        <taxon>Paracoccus</taxon>
    </lineage>
</organism>
<evidence type="ECO:0000313" key="3">
    <source>
        <dbReference type="Proteomes" id="UP001218412"/>
    </source>
</evidence>
<accession>A0ABY7T0T9</accession>